<feature type="region of interest" description="Disordered" evidence="1">
    <location>
        <begin position="615"/>
        <end position="648"/>
    </location>
</feature>
<evidence type="ECO:0000313" key="3">
    <source>
        <dbReference type="EMBL" id="KAJ1913392.1"/>
    </source>
</evidence>
<reference evidence="3" key="1">
    <citation type="submission" date="2022-07" db="EMBL/GenBank/DDBJ databases">
        <title>Phylogenomic reconstructions and comparative analyses of Kickxellomycotina fungi.</title>
        <authorList>
            <person name="Reynolds N.K."/>
            <person name="Stajich J.E."/>
            <person name="Barry K."/>
            <person name="Grigoriev I.V."/>
            <person name="Crous P."/>
            <person name="Smith M.E."/>
        </authorList>
    </citation>
    <scope>NUCLEOTIDE SEQUENCE</scope>
    <source>
        <strain evidence="3">RSA 861</strain>
    </source>
</reference>
<dbReference type="PANTHER" id="PTHR12358">
    <property type="entry name" value="SPHINGOSINE KINASE"/>
    <property type="match status" value="1"/>
</dbReference>
<dbReference type="Gene3D" id="2.60.200.40">
    <property type="match status" value="1"/>
</dbReference>
<evidence type="ECO:0000313" key="4">
    <source>
        <dbReference type="Proteomes" id="UP001150569"/>
    </source>
</evidence>
<dbReference type="Pfam" id="PF00781">
    <property type="entry name" value="DAGK_cat"/>
    <property type="match status" value="1"/>
</dbReference>
<feature type="region of interest" description="Disordered" evidence="1">
    <location>
        <begin position="731"/>
        <end position="758"/>
    </location>
</feature>
<feature type="compositionally biased region" description="Basic residues" evidence="1">
    <location>
        <begin position="411"/>
        <end position="421"/>
    </location>
</feature>
<dbReference type="OrthoDB" id="3853857at2759"/>
<evidence type="ECO:0000256" key="1">
    <source>
        <dbReference type="SAM" id="MobiDB-lite"/>
    </source>
</evidence>
<dbReference type="EMBL" id="JANBPT010000754">
    <property type="protein sequence ID" value="KAJ1913392.1"/>
    <property type="molecule type" value="Genomic_DNA"/>
</dbReference>
<accession>A0A9W7ZNT7</accession>
<dbReference type="InterPro" id="IPR016064">
    <property type="entry name" value="NAD/diacylglycerol_kinase_sf"/>
</dbReference>
<dbReference type="Gene3D" id="3.40.50.10330">
    <property type="entry name" value="Probable inorganic polyphosphate/atp-NAD kinase, domain 1"/>
    <property type="match status" value="1"/>
</dbReference>
<feature type="domain" description="DAGKc" evidence="2">
    <location>
        <begin position="144"/>
        <end position="281"/>
    </location>
</feature>
<sequence>MPNNHLLLHSGTVELCSTTGRLKGLLSADTDSLVFKDQSKVKSLLTGRNLASAAHQVVPIPLYSVLGASLSRPPRIRAKSFADAVPLLETTTSNHFTVFTLAFRKGKRPQFETWTFRCESNEQAKYWADVVHAASRGCRVGDVLPTRRVCVLANPYGGTSKALQHYERTVKPMFALARMESELKESTHADFAYEFGQSVSLKEYAAIVTLSGDGLLHMLINGIMSRLDWRDAIKIPLGIIPGGTCNGLAKSIDVGSVEAATLAVIKGRTHATDVMAVSRPDGSVTYGHLNMLWGIIADMDIESEKLRWAGSLRMNIWGVVRLLQLRRYQGRLHILPADVTAFGQVQGAEPIRSALHEVPARFALPEINFTDDNSTKFSSHIFDHTGLSGSVSSTAGLSSAADTAGSSGPARVRRAQSKPRGHTSPYLHLPGLNPQPTGDCAPDVVFPVGGQLPAPWETFEGPFVQVTAANVPWIASDMIVSPHARLNDGTFEVVWMDNLPRTRLVQYFLDSETSSQQLNKGHYHYRKARAIILEPLGRKVGAPVPSRVGSGWTTPAVAEREPLLETTSLVVNTAPGRSADADEGAGEGSTSDAEAAASPGRIRFVQYVKRAASMRTPTQPQTWRSRFSLHSTCSPKSDTEDEPESGETLRGAAASYYRRLFSPGTREVTSPDTSAAEIITAPPPHSPSMTSPGTPTGQQAKAKKRLSVTLKSMTRTEAVEAADQVGDLPIARSSPLQGISRRSVSSPSLATTPTTTGPARGVTLAVARLNDLAGDMSAKPTTTAPTNHFHPGILDIDGEEVPCGPVKLECIPGLLTLIIPPWFSETKYHQATALSGDVATDQQDFRARPYSTISAGGDPSSPAYTATEGLPVTRPDGQAVDSVLNTAVSTLKVDAQGSASQVSFPNVTTAAVTSPTNKLSAFPSLSRQQKRQENLLRQAHASMVATPGAGMAASASQDMSAPLEYSAA</sequence>
<feature type="compositionally biased region" description="Polar residues" evidence="1">
    <location>
        <begin position="687"/>
        <end position="699"/>
    </location>
</feature>
<keyword evidence="4" id="KW-1185">Reference proteome</keyword>
<dbReference type="AlphaFoldDB" id="A0A9W7ZNT7"/>
<feature type="compositionally biased region" description="Polar residues" evidence="1">
    <location>
        <begin position="615"/>
        <end position="636"/>
    </location>
</feature>
<feature type="region of interest" description="Disordered" evidence="1">
    <location>
        <begin position="664"/>
        <end position="702"/>
    </location>
</feature>
<dbReference type="EC" id="2.7.1.91" evidence="3"/>
<keyword evidence="3" id="KW-0808">Transferase</keyword>
<proteinExistence type="predicted"/>
<comment type="caution">
    <text evidence="3">The sequence shown here is derived from an EMBL/GenBank/DDBJ whole genome shotgun (WGS) entry which is preliminary data.</text>
</comment>
<feature type="region of interest" description="Disordered" evidence="1">
    <location>
        <begin position="571"/>
        <end position="597"/>
    </location>
</feature>
<protein>
    <submittedName>
        <fullName evidence="3">Sphingosine kinase 1</fullName>
        <ecNumber evidence="3">2.7.1.91</ecNumber>
    </submittedName>
</protein>
<dbReference type="PANTHER" id="PTHR12358:SF31">
    <property type="entry name" value="ACYLGLYCEROL KINASE, MITOCHONDRIAL"/>
    <property type="match status" value="1"/>
</dbReference>
<dbReference type="GO" id="GO:0016020">
    <property type="term" value="C:membrane"/>
    <property type="evidence" value="ECO:0007669"/>
    <property type="project" value="TreeGrafter"/>
</dbReference>
<evidence type="ECO:0000259" key="2">
    <source>
        <dbReference type="PROSITE" id="PS50146"/>
    </source>
</evidence>
<dbReference type="PROSITE" id="PS50146">
    <property type="entry name" value="DAGK"/>
    <property type="match status" value="1"/>
</dbReference>
<dbReference type="GO" id="GO:0046512">
    <property type="term" value="P:sphingosine biosynthetic process"/>
    <property type="evidence" value="ECO:0007669"/>
    <property type="project" value="TreeGrafter"/>
</dbReference>
<keyword evidence="3" id="KW-0418">Kinase</keyword>
<dbReference type="Proteomes" id="UP001150569">
    <property type="component" value="Unassembled WGS sequence"/>
</dbReference>
<name>A0A9W7ZNT7_9FUNG</name>
<dbReference type="SMART" id="SM00046">
    <property type="entry name" value="DAGKc"/>
    <property type="match status" value="1"/>
</dbReference>
<dbReference type="InterPro" id="IPR050187">
    <property type="entry name" value="Lipid_Phosphate_FormReg"/>
</dbReference>
<dbReference type="InterPro" id="IPR001206">
    <property type="entry name" value="Diacylglycerol_kinase_cat_dom"/>
</dbReference>
<gene>
    <name evidence="3" type="primary">SPHK1_1</name>
    <name evidence="3" type="ORF">IWQ60_009232</name>
</gene>
<feature type="compositionally biased region" description="Low complexity" evidence="1">
    <location>
        <begin position="743"/>
        <end position="758"/>
    </location>
</feature>
<organism evidence="3 4">
    <name type="scientific">Tieghemiomyces parasiticus</name>
    <dbReference type="NCBI Taxonomy" id="78921"/>
    <lineage>
        <taxon>Eukaryota</taxon>
        <taxon>Fungi</taxon>
        <taxon>Fungi incertae sedis</taxon>
        <taxon>Zoopagomycota</taxon>
        <taxon>Kickxellomycotina</taxon>
        <taxon>Dimargaritomycetes</taxon>
        <taxon>Dimargaritales</taxon>
        <taxon>Dimargaritaceae</taxon>
        <taxon>Tieghemiomyces</taxon>
    </lineage>
</organism>
<feature type="region of interest" description="Disordered" evidence="1">
    <location>
        <begin position="393"/>
        <end position="427"/>
    </location>
</feature>
<dbReference type="GO" id="GO:0005737">
    <property type="term" value="C:cytoplasm"/>
    <property type="evidence" value="ECO:0007669"/>
    <property type="project" value="TreeGrafter"/>
</dbReference>
<dbReference type="InterPro" id="IPR017438">
    <property type="entry name" value="ATP-NAD_kinase_N"/>
</dbReference>
<dbReference type="GO" id="GO:0008481">
    <property type="term" value="F:sphingosine kinase activity"/>
    <property type="evidence" value="ECO:0007669"/>
    <property type="project" value="UniProtKB-EC"/>
</dbReference>
<dbReference type="SUPFAM" id="SSF111331">
    <property type="entry name" value="NAD kinase/diacylglycerol kinase-like"/>
    <property type="match status" value="1"/>
</dbReference>